<feature type="transmembrane region" description="Helical" evidence="2">
    <location>
        <begin position="251"/>
        <end position="272"/>
    </location>
</feature>
<feature type="compositionally biased region" description="Basic and acidic residues" evidence="1">
    <location>
        <begin position="358"/>
        <end position="370"/>
    </location>
</feature>
<dbReference type="Proteomes" id="UP001551658">
    <property type="component" value="Unassembled WGS sequence"/>
</dbReference>
<name>A0ABV3FKD8_9NOCA</name>
<accession>A0ABV3FKD8</accession>
<feature type="transmembrane region" description="Helical" evidence="2">
    <location>
        <begin position="226"/>
        <end position="245"/>
    </location>
</feature>
<evidence type="ECO:0008006" key="5">
    <source>
        <dbReference type="Google" id="ProtNLM"/>
    </source>
</evidence>
<keyword evidence="2" id="KW-0812">Transmembrane</keyword>
<evidence type="ECO:0000313" key="3">
    <source>
        <dbReference type="EMBL" id="MEV0368179.1"/>
    </source>
</evidence>
<feature type="transmembrane region" description="Helical" evidence="2">
    <location>
        <begin position="168"/>
        <end position="186"/>
    </location>
</feature>
<feature type="transmembrane region" description="Helical" evidence="2">
    <location>
        <begin position="311"/>
        <end position="331"/>
    </location>
</feature>
<keyword evidence="2" id="KW-1133">Transmembrane helix</keyword>
<feature type="transmembrane region" description="Helical" evidence="2">
    <location>
        <begin position="284"/>
        <end position="305"/>
    </location>
</feature>
<dbReference type="RefSeq" id="WP_357988812.1">
    <property type="nucleotide sequence ID" value="NZ_JBFAIH010000064.1"/>
</dbReference>
<reference evidence="3 4" key="1">
    <citation type="submission" date="2024-06" db="EMBL/GenBank/DDBJ databases">
        <title>The Natural Products Discovery Center: Release of the First 8490 Sequenced Strains for Exploring Actinobacteria Biosynthetic Diversity.</title>
        <authorList>
            <person name="Kalkreuter E."/>
            <person name="Kautsar S.A."/>
            <person name="Yang D."/>
            <person name="Bader C.D."/>
            <person name="Teijaro C.N."/>
            <person name="Fluegel L."/>
            <person name="Davis C.M."/>
            <person name="Simpson J.R."/>
            <person name="Lauterbach L."/>
            <person name="Steele A.D."/>
            <person name="Gui C."/>
            <person name="Meng S."/>
            <person name="Li G."/>
            <person name="Viehrig K."/>
            <person name="Ye F."/>
            <person name="Su P."/>
            <person name="Kiefer A.F."/>
            <person name="Nichols A."/>
            <person name="Cepeda A.J."/>
            <person name="Yan W."/>
            <person name="Fan B."/>
            <person name="Jiang Y."/>
            <person name="Adhikari A."/>
            <person name="Zheng C.-J."/>
            <person name="Schuster L."/>
            <person name="Cowan T.M."/>
            <person name="Smanski M.J."/>
            <person name="Chevrette M.G."/>
            <person name="De Carvalho L.P.S."/>
            <person name="Shen B."/>
        </authorList>
    </citation>
    <scope>NUCLEOTIDE SEQUENCE [LARGE SCALE GENOMIC DNA]</scope>
    <source>
        <strain evidence="3 4">NPDC050671</strain>
    </source>
</reference>
<dbReference type="EMBL" id="JBFAIH010000064">
    <property type="protein sequence ID" value="MEV0368179.1"/>
    <property type="molecule type" value="Genomic_DNA"/>
</dbReference>
<feature type="transmembrane region" description="Helical" evidence="2">
    <location>
        <begin position="192"/>
        <end position="214"/>
    </location>
</feature>
<protein>
    <recommendedName>
        <fullName evidence="5">Helix-turn-helix protein</fullName>
    </recommendedName>
</protein>
<keyword evidence="4" id="KW-1185">Reference proteome</keyword>
<evidence type="ECO:0000256" key="1">
    <source>
        <dbReference type="SAM" id="MobiDB-lite"/>
    </source>
</evidence>
<comment type="caution">
    <text evidence="3">The sequence shown here is derived from an EMBL/GenBank/DDBJ whole genome shotgun (WGS) entry which is preliminary data.</text>
</comment>
<proteinExistence type="predicted"/>
<feature type="region of interest" description="Disordered" evidence="1">
    <location>
        <begin position="340"/>
        <end position="370"/>
    </location>
</feature>
<sequence length="370" mass="39996">MTDRGPASTAEFLALLRQMAQQSTRSKGQIAAFADIPRSTAYNFMSPANTALPSNPDQVRKYAKACGLEEPQIEQLMRSWKRLDTTRSRSATAEILHPTPLAPEEDTTQRLGPSLADILDAGDLGRSVHIAGDVNITYTGNHHSRSGSSGYQRFLPAWDSPAPGRGRLLLVLLPAAVAMLLATISMRDHLAAPWPAGVAAAAGAVLLGLACYALHEPHRPAWQTMLTWQAMPPAAAAAVFGLVVGTNTGDLFLGLIFTTTTFPIVLLWLITVDISDLRLLSDHFPGITVFTLAAGITAGAVIAWLDYPTYCVIATAVLASATTATLFSRYATEPLWQRHHTEPRNRRGSAWNELPPSLRREIPPSPEHDV</sequence>
<gene>
    <name evidence="3" type="ORF">AB0H72_36415</name>
</gene>
<evidence type="ECO:0000256" key="2">
    <source>
        <dbReference type="SAM" id="Phobius"/>
    </source>
</evidence>
<keyword evidence="2" id="KW-0472">Membrane</keyword>
<evidence type="ECO:0000313" key="4">
    <source>
        <dbReference type="Proteomes" id="UP001551658"/>
    </source>
</evidence>
<organism evidence="3 4">
    <name type="scientific">Nocardia fusca</name>
    <dbReference type="NCBI Taxonomy" id="941183"/>
    <lineage>
        <taxon>Bacteria</taxon>
        <taxon>Bacillati</taxon>
        <taxon>Actinomycetota</taxon>
        <taxon>Actinomycetes</taxon>
        <taxon>Mycobacteriales</taxon>
        <taxon>Nocardiaceae</taxon>
        <taxon>Nocardia</taxon>
    </lineage>
</organism>